<dbReference type="PANTHER" id="PTHR23335:SF29">
    <property type="entry name" value="CALMODULIN-BINDING TRANSCRIPTION ACTIVATOR 1"/>
    <property type="match status" value="1"/>
</dbReference>
<dbReference type="SUPFAM" id="SSF48403">
    <property type="entry name" value="Ankyrin repeat"/>
    <property type="match status" value="1"/>
</dbReference>
<gene>
    <name evidence="12" type="ORF">KY290_004500</name>
</gene>
<dbReference type="PROSITE" id="PS50297">
    <property type="entry name" value="ANK_REP_REGION"/>
    <property type="match status" value="1"/>
</dbReference>
<dbReference type="EMBL" id="JAIVGD010000001">
    <property type="protein sequence ID" value="KAH0784902.1"/>
    <property type="molecule type" value="Genomic_DNA"/>
</dbReference>
<keyword evidence="3" id="KW-0112">Calmodulin-binding</keyword>
<keyword evidence="8" id="KW-0539">Nucleus</keyword>
<dbReference type="Pfam" id="PF12796">
    <property type="entry name" value="Ank_2"/>
    <property type="match status" value="1"/>
</dbReference>
<dbReference type="Pfam" id="PF01833">
    <property type="entry name" value="TIG"/>
    <property type="match status" value="1"/>
</dbReference>
<comment type="caution">
    <text evidence="12">The sequence shown here is derived from an EMBL/GenBank/DDBJ whole genome shotgun (WGS) entry which is preliminary data.</text>
</comment>
<dbReference type="Proteomes" id="UP000826656">
    <property type="component" value="Unassembled WGS sequence"/>
</dbReference>
<keyword evidence="7" id="KW-0804">Transcription</keyword>
<accession>A0ABQ7WVW8</accession>
<dbReference type="InterPro" id="IPR014756">
    <property type="entry name" value="Ig_E-set"/>
</dbReference>
<feature type="domain" description="CG-1" evidence="11">
    <location>
        <begin position="49"/>
        <end position="175"/>
    </location>
</feature>
<dbReference type="InterPro" id="IPR013783">
    <property type="entry name" value="Ig-like_fold"/>
</dbReference>
<comment type="subcellular location">
    <subcellularLocation>
        <location evidence="1">Nucleus</location>
    </subcellularLocation>
</comment>
<comment type="similarity">
    <text evidence="2">Belongs to the CAMTA family.</text>
</comment>
<name>A0ABQ7WVW8_SOLTU</name>
<dbReference type="InterPro" id="IPR036770">
    <property type="entry name" value="Ankyrin_rpt-contain_sf"/>
</dbReference>
<dbReference type="InterPro" id="IPR005559">
    <property type="entry name" value="CG-1_dom"/>
</dbReference>
<evidence type="ECO:0000256" key="1">
    <source>
        <dbReference type="ARBA" id="ARBA00004123"/>
    </source>
</evidence>
<dbReference type="PROSITE" id="PS50088">
    <property type="entry name" value="ANK_REPEAT"/>
    <property type="match status" value="1"/>
</dbReference>
<protein>
    <recommendedName>
        <fullName evidence="11">CG-1 domain-containing protein</fullName>
    </recommendedName>
</protein>
<dbReference type="Pfam" id="PF00612">
    <property type="entry name" value="IQ"/>
    <property type="match status" value="2"/>
</dbReference>
<evidence type="ECO:0000256" key="6">
    <source>
        <dbReference type="ARBA" id="ARBA00023159"/>
    </source>
</evidence>
<keyword evidence="6" id="KW-0010">Activator</keyword>
<feature type="region of interest" description="Disordered" evidence="10">
    <location>
        <begin position="222"/>
        <end position="250"/>
    </location>
</feature>
<evidence type="ECO:0000313" key="13">
    <source>
        <dbReference type="Proteomes" id="UP000826656"/>
    </source>
</evidence>
<dbReference type="InterPro" id="IPR000048">
    <property type="entry name" value="IQ_motif_EF-hand-BS"/>
</dbReference>
<dbReference type="Pfam" id="PF03859">
    <property type="entry name" value="CG-1"/>
    <property type="match status" value="1"/>
</dbReference>
<dbReference type="SUPFAM" id="SSF81296">
    <property type="entry name" value="E set domains"/>
    <property type="match status" value="1"/>
</dbReference>
<dbReference type="PANTHER" id="PTHR23335">
    <property type="entry name" value="CALMODULIN-BINDING TRANSCRIPTION ACTIVATOR CAMTA"/>
    <property type="match status" value="1"/>
</dbReference>
<sequence length="1083" mass="122577">MMVWACEKEMQGAPVRRSERLVMINLGELIEEMTLDTRLRRTQIRVEDITQILSEVQHRWLRPAEICEILRNHRKFHLTPEAPFRPVSGSVFLFDRKVLRYFRKDGHNWRKKKDGKTVKEAHEKLKVGSIDVLHCYYAHGEEDDNFQRRSYWMLEQDLMHIVFVHYLEVKGNKVNVSSIRSTKSAHPNYLNDCSLSDCFLTRHKKLASANADSTSLASTLTEAHEEAESEDSHQACSRFHSYPDRASGMDSHLVENRDTISSSYGSPQSSVEYTPLPGIDGSGKCDLGNFASGPQRTIDLGTREPLSQHCSNGEMVCQDDFKNNLSVHGNWQYSFGQSPLQFHGQNVNQDLIADSSYDLGLPSDLLTVRGLSYLCPDEQEEQLTQLNLQFLKSLVEVQGGINQESSMDMLELGDYSTIKQPHLSSVKMEEGLKKVDSFSRWVAKELEDVEELHMQPSNQMSWNVIDTEEDGSCLPSQLHVDSDSLNLSLSQEQVFSIIDFSPNWAYSNLETKVLITGRFLKSEGDLVAYKWSCMFGEVEVPAEVLADGVLRCHAPPHKPGILPFYVTCSNRLACSEVREFEYRFGPYEEVGAADVSMTEKHLLERIENLLLLGPVSSCCSSDSMEDSKEKQSTVNKIISMMEEENQQIIERASYSDTSQCRVKEDLYFERKLKQNFYAWLVHQVTDDVRGRTLLDGEGQGVLHLVAALGYDWAFKPILASGVSVDFRDMNGWTALHWAAFYGREKTVVSLVSLGASPGALTDPSAEFPLGRTPADLASANGHKGISGFLAESSLTTHLSKLTVTDAKEELASEVCEAKVGETVTKRVAVSTTENDVPDVLSLKDSLAAIRNATQTAARIHQIFRVQSFQRKQIIEQCDNELSSDENAISIVASRACKLGKNNGIAHAAAIQIQKKFRGWNKRKEFLLIRQKIVKIQAHIRGHQVRKKYKPIIWSVGILEKVILRWRRKRSGLRGFRSEAVMNKPSTQEDSLPEDDYDFLKEGRKQTEVRMQKALARVKSMTQYPEGRAQYRRLLTAAEGLREVKQDDPIQIPEIPEDIIYPEEELFDVDSLLDDDTFMSIAFE</sequence>
<feature type="repeat" description="ANK" evidence="9">
    <location>
        <begin position="730"/>
        <end position="762"/>
    </location>
</feature>
<evidence type="ECO:0000256" key="4">
    <source>
        <dbReference type="ARBA" id="ARBA00023016"/>
    </source>
</evidence>
<evidence type="ECO:0000256" key="10">
    <source>
        <dbReference type="SAM" id="MobiDB-lite"/>
    </source>
</evidence>
<dbReference type="Gene3D" id="1.20.5.190">
    <property type="match status" value="1"/>
</dbReference>
<dbReference type="SMART" id="SM00248">
    <property type="entry name" value="ANK"/>
    <property type="match status" value="2"/>
</dbReference>
<reference evidence="12 13" key="1">
    <citation type="journal article" date="2021" name="bioRxiv">
        <title>Chromosome-scale and haplotype-resolved genome assembly of a tetraploid potato cultivar.</title>
        <authorList>
            <person name="Sun H."/>
            <person name="Jiao W.-B."/>
            <person name="Krause K."/>
            <person name="Campoy J.A."/>
            <person name="Goel M."/>
            <person name="Folz-Donahue K."/>
            <person name="Kukat C."/>
            <person name="Huettel B."/>
            <person name="Schneeberger K."/>
        </authorList>
    </citation>
    <scope>NUCLEOTIDE SEQUENCE [LARGE SCALE GENOMIC DNA]</scope>
    <source>
        <strain evidence="12">SolTubOtavaFocal</strain>
        <tissue evidence="12">Leaves</tissue>
    </source>
</reference>
<evidence type="ECO:0000256" key="9">
    <source>
        <dbReference type="PROSITE-ProRule" id="PRU00023"/>
    </source>
</evidence>
<evidence type="ECO:0000256" key="5">
    <source>
        <dbReference type="ARBA" id="ARBA00023043"/>
    </source>
</evidence>
<dbReference type="SUPFAM" id="SSF52540">
    <property type="entry name" value="P-loop containing nucleoside triphosphate hydrolases"/>
    <property type="match status" value="1"/>
</dbReference>
<dbReference type="Gene3D" id="2.60.40.10">
    <property type="entry name" value="Immunoglobulins"/>
    <property type="match status" value="1"/>
</dbReference>
<dbReference type="SMART" id="SM00015">
    <property type="entry name" value="IQ"/>
    <property type="match status" value="2"/>
</dbReference>
<keyword evidence="4" id="KW-0346">Stress response</keyword>
<dbReference type="PROSITE" id="PS51437">
    <property type="entry name" value="CG_1"/>
    <property type="match status" value="1"/>
</dbReference>
<evidence type="ECO:0000313" key="12">
    <source>
        <dbReference type="EMBL" id="KAH0784902.1"/>
    </source>
</evidence>
<organism evidence="12 13">
    <name type="scientific">Solanum tuberosum</name>
    <name type="common">Potato</name>
    <dbReference type="NCBI Taxonomy" id="4113"/>
    <lineage>
        <taxon>Eukaryota</taxon>
        <taxon>Viridiplantae</taxon>
        <taxon>Streptophyta</taxon>
        <taxon>Embryophyta</taxon>
        <taxon>Tracheophyta</taxon>
        <taxon>Spermatophyta</taxon>
        <taxon>Magnoliopsida</taxon>
        <taxon>eudicotyledons</taxon>
        <taxon>Gunneridae</taxon>
        <taxon>Pentapetalae</taxon>
        <taxon>asterids</taxon>
        <taxon>lamiids</taxon>
        <taxon>Solanales</taxon>
        <taxon>Solanaceae</taxon>
        <taxon>Solanoideae</taxon>
        <taxon>Solaneae</taxon>
        <taxon>Solanum</taxon>
    </lineage>
</organism>
<feature type="compositionally biased region" description="Basic and acidic residues" evidence="10">
    <location>
        <begin position="222"/>
        <end position="233"/>
    </location>
</feature>
<dbReference type="InterPro" id="IPR002909">
    <property type="entry name" value="IPT_dom"/>
</dbReference>
<proteinExistence type="inferred from homology"/>
<dbReference type="InterPro" id="IPR002110">
    <property type="entry name" value="Ankyrin_rpt"/>
</dbReference>
<dbReference type="Gene3D" id="1.25.40.20">
    <property type="entry name" value="Ankyrin repeat-containing domain"/>
    <property type="match status" value="1"/>
</dbReference>
<dbReference type="InterPro" id="IPR027417">
    <property type="entry name" value="P-loop_NTPase"/>
</dbReference>
<keyword evidence="13" id="KW-1185">Reference proteome</keyword>
<dbReference type="SMART" id="SM01076">
    <property type="entry name" value="CG-1"/>
    <property type="match status" value="1"/>
</dbReference>
<evidence type="ECO:0000256" key="7">
    <source>
        <dbReference type="ARBA" id="ARBA00023163"/>
    </source>
</evidence>
<evidence type="ECO:0000256" key="2">
    <source>
        <dbReference type="ARBA" id="ARBA00008267"/>
    </source>
</evidence>
<evidence type="ECO:0000256" key="3">
    <source>
        <dbReference type="ARBA" id="ARBA00022860"/>
    </source>
</evidence>
<dbReference type="PROSITE" id="PS50096">
    <property type="entry name" value="IQ"/>
    <property type="match status" value="2"/>
</dbReference>
<evidence type="ECO:0000256" key="8">
    <source>
        <dbReference type="ARBA" id="ARBA00023242"/>
    </source>
</evidence>
<evidence type="ECO:0000259" key="11">
    <source>
        <dbReference type="PROSITE" id="PS51437"/>
    </source>
</evidence>
<keyword evidence="5 9" id="KW-0040">ANK repeat</keyword>